<keyword evidence="3" id="KW-1185">Reference proteome</keyword>
<evidence type="ECO:0000259" key="1">
    <source>
        <dbReference type="Pfam" id="PF20033"/>
    </source>
</evidence>
<feature type="domain" description="DUF6438" evidence="1">
    <location>
        <begin position="70"/>
        <end position="147"/>
    </location>
</feature>
<comment type="caution">
    <text evidence="2">The sequence shown here is derived from an EMBL/GenBank/DDBJ whole genome shotgun (WGS) entry which is preliminary data.</text>
</comment>
<dbReference type="InterPro" id="IPR045497">
    <property type="entry name" value="DUF6438"/>
</dbReference>
<dbReference type="Proteomes" id="UP001500748">
    <property type="component" value="Unassembled WGS sequence"/>
</dbReference>
<sequence length="183" mass="21566">MKIKFLLIILIVSLLSCSKKENSDNQFKYFEFSYNDTFGSCFSIKATPNDSIYIREHWNAYGIWDSTHIPKEKTNYIAVISKTDRKQLMKLITQTQLKKYDSIYDENFADGMTYIFYINKDSIQKSIYIHSHKNNVPKELDSLGKWIYNWKKKAKLIQTDKKLTFKSSKYILPPPPPPPIKTE</sequence>
<name>A0ABP7GCZ4_9FLAO</name>
<dbReference type="RefSeq" id="WP_345140965.1">
    <property type="nucleotide sequence ID" value="NZ_BAABDU010000003.1"/>
</dbReference>
<gene>
    <name evidence="2" type="ORF">GCM10022423_09370</name>
</gene>
<reference evidence="3" key="1">
    <citation type="journal article" date="2019" name="Int. J. Syst. Evol. Microbiol.">
        <title>The Global Catalogue of Microorganisms (GCM) 10K type strain sequencing project: providing services to taxonomists for standard genome sequencing and annotation.</title>
        <authorList>
            <consortium name="The Broad Institute Genomics Platform"/>
            <consortium name="The Broad Institute Genome Sequencing Center for Infectious Disease"/>
            <person name="Wu L."/>
            <person name="Ma J."/>
        </authorList>
    </citation>
    <scope>NUCLEOTIDE SEQUENCE [LARGE SCALE GENOMIC DNA]</scope>
    <source>
        <strain evidence="3">JCM 17337</strain>
    </source>
</reference>
<dbReference type="Pfam" id="PF20033">
    <property type="entry name" value="DUF6438"/>
    <property type="match status" value="1"/>
</dbReference>
<evidence type="ECO:0000313" key="3">
    <source>
        <dbReference type="Proteomes" id="UP001500748"/>
    </source>
</evidence>
<evidence type="ECO:0000313" key="2">
    <source>
        <dbReference type="EMBL" id="GAA3760475.1"/>
    </source>
</evidence>
<dbReference type="PROSITE" id="PS51257">
    <property type="entry name" value="PROKAR_LIPOPROTEIN"/>
    <property type="match status" value="1"/>
</dbReference>
<proteinExistence type="predicted"/>
<dbReference type="EMBL" id="BAABDU010000003">
    <property type="protein sequence ID" value="GAA3760475.1"/>
    <property type="molecule type" value="Genomic_DNA"/>
</dbReference>
<accession>A0ABP7GCZ4</accession>
<organism evidence="2 3">
    <name type="scientific">Flavobacterium ginsengiterrae</name>
    <dbReference type="NCBI Taxonomy" id="871695"/>
    <lineage>
        <taxon>Bacteria</taxon>
        <taxon>Pseudomonadati</taxon>
        <taxon>Bacteroidota</taxon>
        <taxon>Flavobacteriia</taxon>
        <taxon>Flavobacteriales</taxon>
        <taxon>Flavobacteriaceae</taxon>
        <taxon>Flavobacterium</taxon>
    </lineage>
</organism>
<protein>
    <recommendedName>
        <fullName evidence="1">DUF6438 domain-containing protein</fullName>
    </recommendedName>
</protein>